<comment type="cofactor">
    <cofactor evidence="9">
        <name>Fe(2+)</name>
        <dbReference type="ChEBI" id="CHEBI:29033"/>
    </cofactor>
    <text evidence="9">Binds 1 Fe(2+) ion per subunit.</text>
</comment>
<dbReference type="AlphaFoldDB" id="A0A8J8CH84"/>
<dbReference type="GO" id="GO:0000408">
    <property type="term" value="C:EKC/KEOPS complex"/>
    <property type="evidence" value="ECO:0007669"/>
    <property type="project" value="InterPro"/>
</dbReference>
<protein>
    <recommendedName>
        <fullName evidence="9">tRNA N6-adenosine threonylcarbamoyltransferase</fullName>
        <ecNumber evidence="9">2.3.1.234</ecNumber>
    </recommendedName>
    <alternativeName>
        <fullName evidence="9">N6-L-threonylcarbamoyladenine synthase</fullName>
        <shortName evidence="9">t(6)A synthase</shortName>
    </alternativeName>
    <alternativeName>
        <fullName evidence="9">t(6)A37 threonylcarbamoyladenosine biosynthesis protein Kae1</fullName>
    </alternativeName>
    <alternativeName>
        <fullName evidence="9">tRNA threonylcarbamoyladenosine biosynthesis protein Kae1</fullName>
    </alternativeName>
</protein>
<feature type="binding site" evidence="9">
    <location>
        <position position="164"/>
    </location>
    <ligand>
        <name>substrate</name>
    </ligand>
</feature>
<evidence type="ECO:0000256" key="7">
    <source>
        <dbReference type="ARBA" id="ARBA00023315"/>
    </source>
</evidence>
<dbReference type="GO" id="GO:0002949">
    <property type="term" value="P:tRNA threonylcarbamoyladenosine modification"/>
    <property type="evidence" value="ECO:0007669"/>
    <property type="project" value="UniProtKB-UniRule"/>
</dbReference>
<comment type="caution">
    <text evidence="12">The sequence shown here is derived from an EMBL/GenBank/DDBJ whole genome shotgun (WGS) entry which is preliminary data.</text>
</comment>
<keyword evidence="4 9" id="KW-0819">tRNA processing</keyword>
<keyword evidence="6 9" id="KW-0408">Iron</keyword>
<feature type="binding site" evidence="9">
    <location>
        <position position="177"/>
    </location>
    <ligand>
        <name>substrate</name>
    </ligand>
</feature>
<sequence length="334" mass="36685">MNVLGIEGTAHTFGVGIINESGGEIKILADIRKVYAPAEGGINPYFAAEFMAENADTSIKEALKISGLDIKEIGLITFSQGPGLGPALRTAATSARILSLYHGIPLLGVNHCIAHIEIGIHLGNLKKPLIVYVSGGNTQILIRMENFYRIFGETMDIGLGNLLDKFGREFGLKHPAGPKVEKLAKNGKNFIDLPYTVKGANLCLSGLLTSAVRKKDDKNFNNRIFALDDLCYSLQETAFSMLVEVSERALAHLNAKQLLLTGGVGNNKRLQEMLNLMAEEHNAQFFVPVNYCSDNGIMIALTGLKMFKAGIRQKFEETMVKQRFRTDKVEILWD</sequence>
<dbReference type="EC" id="2.3.1.234" evidence="9"/>
<keyword evidence="12" id="KW-0418">Kinase</keyword>
<evidence type="ECO:0000256" key="1">
    <source>
        <dbReference type="ARBA" id="ARBA00004496"/>
    </source>
</evidence>
<comment type="subcellular location">
    <subcellularLocation>
        <location evidence="1 9">Cytoplasm</location>
    </subcellularLocation>
</comment>
<organism evidence="12 13">
    <name type="scientific">Candidatus Altarchaeum hamiconexum</name>
    <dbReference type="NCBI Taxonomy" id="1803513"/>
    <lineage>
        <taxon>Archaea</taxon>
        <taxon>Candidatus Altarchaeota</taxon>
        <taxon>Candidatus Altiarchaeia</taxon>
        <taxon>Candidatus Altarchaeales</taxon>
        <taxon>Candidatus Altarchaeaceae</taxon>
        <taxon>Candidatus Altarchaeum</taxon>
    </lineage>
</organism>
<evidence type="ECO:0000256" key="2">
    <source>
        <dbReference type="ARBA" id="ARBA00022490"/>
    </source>
</evidence>
<comment type="function">
    <text evidence="9">Required for the formation of a threonylcarbamoyl group on adenosine at position 37 (t(6)A37) in tRNAs that read codons beginning with adenine. Is probably involved in the transfer of the threonylcarbamoyl moiety of threonylcarbamoyl-AMP (TC-AMP) to the N6 group of A37.</text>
</comment>
<dbReference type="NCBIfam" id="TIGR00329">
    <property type="entry name" value="gcp_kae1"/>
    <property type="match status" value="1"/>
</dbReference>
<feature type="domain" description="Gcp-like" evidence="10">
    <location>
        <begin position="32"/>
        <end position="300"/>
    </location>
</feature>
<evidence type="ECO:0000259" key="10">
    <source>
        <dbReference type="Pfam" id="PF00814"/>
    </source>
</evidence>
<dbReference type="NCBIfam" id="TIGR03722">
    <property type="entry name" value="arch_KAE1"/>
    <property type="match status" value="1"/>
</dbReference>
<dbReference type="GO" id="GO:0061711">
    <property type="term" value="F:tRNA N(6)-L-threonylcarbamoyladenine synthase activity"/>
    <property type="evidence" value="ECO:0007669"/>
    <property type="project" value="UniProtKB-EC"/>
</dbReference>
<comment type="similarity">
    <text evidence="9">Belongs to the KAE1 / TsaD family.</text>
</comment>
<evidence type="ECO:0000256" key="9">
    <source>
        <dbReference type="HAMAP-Rule" id="MF_01446"/>
    </source>
</evidence>
<dbReference type="HAMAP" id="MF_01446">
    <property type="entry name" value="Kae1"/>
    <property type="match status" value="1"/>
</dbReference>
<dbReference type="InterPro" id="IPR017861">
    <property type="entry name" value="KAE1/TsaD"/>
</dbReference>
<evidence type="ECO:0000256" key="8">
    <source>
        <dbReference type="ARBA" id="ARBA00048117"/>
    </source>
</evidence>
<evidence type="ECO:0000256" key="3">
    <source>
        <dbReference type="ARBA" id="ARBA00022679"/>
    </source>
</evidence>
<dbReference type="Gene3D" id="3.30.420.40">
    <property type="match status" value="2"/>
</dbReference>
<feature type="binding site" evidence="9">
    <location>
        <position position="132"/>
    </location>
    <ligand>
        <name>Fe cation</name>
        <dbReference type="ChEBI" id="CHEBI:24875"/>
    </ligand>
</feature>
<dbReference type="NCBIfam" id="NF007174">
    <property type="entry name" value="PRK09605.1"/>
    <property type="match status" value="1"/>
</dbReference>
<keyword evidence="5 9" id="KW-0479">Metal-binding</keyword>
<dbReference type="GO" id="GO:0005737">
    <property type="term" value="C:cytoplasm"/>
    <property type="evidence" value="ECO:0007669"/>
    <property type="project" value="UniProtKB-SubCell"/>
</dbReference>
<keyword evidence="3 9" id="KW-0808">Transferase</keyword>
<dbReference type="Proteomes" id="UP000768163">
    <property type="component" value="Unassembled WGS sequence"/>
</dbReference>
<keyword evidence="7 9" id="KW-0012">Acyltransferase</keyword>
<dbReference type="FunFam" id="3.30.420.40:FF:000038">
    <property type="entry name" value="Probable tRNA N6-adenosine threonylcarbamoyltransferase"/>
    <property type="match status" value="1"/>
</dbReference>
<dbReference type="InterPro" id="IPR043129">
    <property type="entry name" value="ATPase_NBD"/>
</dbReference>
<dbReference type="InterPro" id="IPR000905">
    <property type="entry name" value="Gcp-like_dom"/>
</dbReference>
<dbReference type="Pfam" id="PF00814">
    <property type="entry name" value="TsaD"/>
    <property type="match status" value="1"/>
</dbReference>
<keyword evidence="2 9" id="KW-0963">Cytoplasm</keyword>
<proteinExistence type="inferred from homology"/>
<dbReference type="GO" id="GO:0016301">
    <property type="term" value="F:kinase activity"/>
    <property type="evidence" value="ECO:0007669"/>
    <property type="project" value="UniProtKB-KW"/>
</dbReference>
<dbReference type="PANTHER" id="PTHR11735:SF14">
    <property type="entry name" value="TRNA N6-ADENOSINE THREONYLCARBAMOYLTRANSFERASE"/>
    <property type="match status" value="1"/>
</dbReference>
<evidence type="ECO:0000313" key="12">
    <source>
        <dbReference type="EMBL" id="NCS91656.1"/>
    </source>
</evidence>
<dbReference type="SUPFAM" id="SSF53067">
    <property type="entry name" value="Actin-like ATPase domain"/>
    <property type="match status" value="1"/>
</dbReference>
<name>A0A8J8CH84_9ARCH</name>
<feature type="binding site" evidence="9">
    <location>
        <position position="294"/>
    </location>
    <ligand>
        <name>Fe cation</name>
        <dbReference type="ChEBI" id="CHEBI:24875"/>
    </ligand>
</feature>
<comment type="catalytic activity">
    <reaction evidence="8 9">
        <text>L-threonylcarbamoyladenylate + adenosine(37) in tRNA = N(6)-L-threonylcarbamoyladenosine(37) in tRNA + AMP + H(+)</text>
        <dbReference type="Rhea" id="RHEA:37059"/>
        <dbReference type="Rhea" id="RHEA-COMP:10162"/>
        <dbReference type="Rhea" id="RHEA-COMP:10163"/>
        <dbReference type="ChEBI" id="CHEBI:15378"/>
        <dbReference type="ChEBI" id="CHEBI:73682"/>
        <dbReference type="ChEBI" id="CHEBI:74411"/>
        <dbReference type="ChEBI" id="CHEBI:74418"/>
        <dbReference type="ChEBI" id="CHEBI:456215"/>
        <dbReference type="EC" id="2.3.1.234"/>
    </reaction>
</comment>
<feature type="binding site" evidence="9">
    <location>
        <position position="115"/>
    </location>
    <ligand>
        <name>Fe cation</name>
        <dbReference type="ChEBI" id="CHEBI:24875"/>
    </ligand>
</feature>
<evidence type="ECO:0000256" key="5">
    <source>
        <dbReference type="ARBA" id="ARBA00022723"/>
    </source>
</evidence>
<dbReference type="EMBL" id="JAACQH010000096">
    <property type="protein sequence ID" value="NCS91656.1"/>
    <property type="molecule type" value="Genomic_DNA"/>
</dbReference>
<feature type="binding site" evidence="9">
    <location>
        <begin position="132"/>
        <end position="136"/>
    </location>
    <ligand>
        <name>substrate</name>
    </ligand>
</feature>
<evidence type="ECO:0000313" key="13">
    <source>
        <dbReference type="Proteomes" id="UP000738826"/>
    </source>
</evidence>
<dbReference type="EMBL" id="JAACVF010000028">
    <property type="protein sequence ID" value="NCN64680.1"/>
    <property type="molecule type" value="Genomic_DNA"/>
</dbReference>
<feature type="binding site" evidence="9">
    <location>
        <position position="111"/>
    </location>
    <ligand>
        <name>Fe cation</name>
        <dbReference type="ChEBI" id="CHEBI:24875"/>
    </ligand>
</feature>
<evidence type="ECO:0000256" key="4">
    <source>
        <dbReference type="ARBA" id="ARBA00022694"/>
    </source>
</evidence>
<feature type="binding site" evidence="9">
    <location>
        <position position="267"/>
    </location>
    <ligand>
        <name>substrate</name>
    </ligand>
</feature>
<feature type="binding site" evidence="9">
    <location>
        <position position="181"/>
    </location>
    <ligand>
        <name>substrate</name>
    </ligand>
</feature>
<evidence type="ECO:0000256" key="6">
    <source>
        <dbReference type="ARBA" id="ARBA00023004"/>
    </source>
</evidence>
<evidence type="ECO:0000313" key="11">
    <source>
        <dbReference type="EMBL" id="NCN64680.1"/>
    </source>
</evidence>
<dbReference type="InterPro" id="IPR034680">
    <property type="entry name" value="Kae1_archaea_euk"/>
</dbReference>
<dbReference type="GO" id="GO:0005506">
    <property type="term" value="F:iron ion binding"/>
    <property type="evidence" value="ECO:0007669"/>
    <property type="project" value="UniProtKB-UniRule"/>
</dbReference>
<gene>
    <name evidence="9" type="primary">kae1</name>
    <name evidence="12" type="ORF">GW779_04505</name>
    <name evidence="11" type="ORF">GW910_01180</name>
</gene>
<dbReference type="PANTHER" id="PTHR11735">
    <property type="entry name" value="TRNA N6-ADENOSINE THREONYLCARBAMOYLTRANSFERASE"/>
    <property type="match status" value="1"/>
</dbReference>
<dbReference type="PRINTS" id="PR00789">
    <property type="entry name" value="OSIALOPTASE"/>
</dbReference>
<reference evidence="12" key="1">
    <citation type="submission" date="2019-11" db="EMBL/GenBank/DDBJ databases">
        <title>Lipid analysis of CO2-rich subsurface aquifers suggests an autotrophy-based deep biosphere with lysolipids enriched in CPR bacteria.</title>
        <authorList>
            <person name="Probst A.J."/>
            <person name="Elling F.J."/>
            <person name="Castelle C.J."/>
            <person name="Zhu Q."/>
            <person name="Elvert M."/>
            <person name="Birarda G."/>
            <person name="Holman H.-Y."/>
            <person name="Lane K.R."/>
            <person name="Ladd B."/>
            <person name="Ryan M.C."/>
            <person name="Woyke T."/>
            <person name="Hinrichs K.-U."/>
            <person name="Banfield J.F."/>
        </authorList>
    </citation>
    <scope>NUCLEOTIDE SEQUENCE</scope>
    <source>
        <strain evidence="11">CG_2015-01_33_1645</strain>
        <strain evidence="12">CG_2015-04_33_537</strain>
    </source>
</reference>
<dbReference type="Proteomes" id="UP000738826">
    <property type="component" value="Unassembled WGS sequence"/>
</dbReference>
<accession>A0A8J8CH84</accession>